<feature type="signal peptide" evidence="6">
    <location>
        <begin position="1"/>
        <end position="23"/>
    </location>
</feature>
<comment type="caution">
    <text evidence="8">The sequence shown here is derived from an EMBL/GenBank/DDBJ whole genome shotgun (WGS) entry which is preliminary data.</text>
</comment>
<gene>
    <name evidence="8" type="ORF">A4V15_05520</name>
</gene>
<dbReference type="GO" id="GO:1904680">
    <property type="term" value="F:peptide transmembrane transporter activity"/>
    <property type="evidence" value="ECO:0007669"/>
    <property type="project" value="TreeGrafter"/>
</dbReference>
<dbReference type="GO" id="GO:0015833">
    <property type="term" value="P:peptide transport"/>
    <property type="evidence" value="ECO:0007669"/>
    <property type="project" value="UniProtKB-KW"/>
</dbReference>
<name>A0A178LAI2_9PSED</name>
<evidence type="ECO:0000259" key="7">
    <source>
        <dbReference type="Pfam" id="PF00496"/>
    </source>
</evidence>
<feature type="domain" description="Solute-binding protein family 5" evidence="7">
    <location>
        <begin position="71"/>
        <end position="429"/>
    </location>
</feature>
<evidence type="ECO:0000256" key="6">
    <source>
        <dbReference type="SAM" id="SignalP"/>
    </source>
</evidence>
<feature type="chain" id="PRO_5008090878" evidence="6">
    <location>
        <begin position="24"/>
        <end position="506"/>
    </location>
</feature>
<dbReference type="RefSeq" id="WP_064308728.1">
    <property type="nucleotide sequence ID" value="NZ_LWCR01000034.1"/>
</dbReference>
<comment type="similarity">
    <text evidence="1">Belongs to the bacterial solute-binding protein 5 family.</text>
</comment>
<proteinExistence type="inferred from homology"/>
<dbReference type="PANTHER" id="PTHR30290">
    <property type="entry name" value="PERIPLASMIC BINDING COMPONENT OF ABC TRANSPORTER"/>
    <property type="match status" value="1"/>
</dbReference>
<dbReference type="GO" id="GO:0030288">
    <property type="term" value="C:outer membrane-bounded periplasmic space"/>
    <property type="evidence" value="ECO:0007669"/>
    <property type="project" value="UniProtKB-ARBA"/>
</dbReference>
<reference evidence="8 9" key="1">
    <citation type="submission" date="2016-04" db="EMBL/GenBank/DDBJ databases">
        <title>Draft Genome Sequences of Staphylococcus capitis Strain H36, S. capitis Strain H65, S. cohnii Strain H62, S. hominis Strain H69, Mycobacterium iranicum Strain H39, Plantibacter sp. Strain H53, Pseudomonas oryzihabitans Strain H72, and Microbacterium sp. Strain H83, isolated from residential settings.</title>
        <authorList>
            <person name="Lymperopoulou D."/>
            <person name="Adams R.I."/>
            <person name="Lindow S."/>
            <person name="Coil D.A."/>
            <person name="Jospin G."/>
            <person name="Eisen J.A."/>
        </authorList>
    </citation>
    <scope>NUCLEOTIDE SEQUENCE [LARGE SCALE GENOMIC DNA]</scope>
    <source>
        <strain evidence="8 9">H72</strain>
    </source>
</reference>
<dbReference type="PANTHER" id="PTHR30290:SF9">
    <property type="entry name" value="OLIGOPEPTIDE-BINDING PROTEIN APPA"/>
    <property type="match status" value="1"/>
</dbReference>
<dbReference type="Gene3D" id="3.10.105.10">
    <property type="entry name" value="Dipeptide-binding Protein, Domain 3"/>
    <property type="match status" value="1"/>
</dbReference>
<evidence type="ECO:0000313" key="9">
    <source>
        <dbReference type="Proteomes" id="UP000078356"/>
    </source>
</evidence>
<keyword evidence="2" id="KW-0813">Transport</keyword>
<evidence type="ECO:0000256" key="1">
    <source>
        <dbReference type="ARBA" id="ARBA00005695"/>
    </source>
</evidence>
<dbReference type="EMBL" id="LWCR01000034">
    <property type="protein sequence ID" value="OAN26617.1"/>
    <property type="molecule type" value="Genomic_DNA"/>
</dbReference>
<evidence type="ECO:0000256" key="5">
    <source>
        <dbReference type="ARBA" id="ARBA00022927"/>
    </source>
</evidence>
<organism evidence="8 9">
    <name type="scientific">Pseudomonas oryzihabitans</name>
    <dbReference type="NCBI Taxonomy" id="47885"/>
    <lineage>
        <taxon>Bacteria</taxon>
        <taxon>Pseudomonadati</taxon>
        <taxon>Pseudomonadota</taxon>
        <taxon>Gammaproteobacteria</taxon>
        <taxon>Pseudomonadales</taxon>
        <taxon>Pseudomonadaceae</taxon>
        <taxon>Pseudomonas</taxon>
    </lineage>
</organism>
<accession>A0A178LAI2</accession>
<dbReference type="GO" id="GO:0015031">
    <property type="term" value="P:protein transport"/>
    <property type="evidence" value="ECO:0007669"/>
    <property type="project" value="UniProtKB-KW"/>
</dbReference>
<dbReference type="CDD" id="cd08515">
    <property type="entry name" value="PBP2_NikA_DppA_OppA_like_10"/>
    <property type="match status" value="1"/>
</dbReference>
<evidence type="ECO:0000256" key="3">
    <source>
        <dbReference type="ARBA" id="ARBA00022729"/>
    </source>
</evidence>
<dbReference type="AlphaFoldDB" id="A0A178LAI2"/>
<protein>
    <submittedName>
        <fullName evidence="8">ABC transporter substrate-binding protein</fullName>
    </submittedName>
</protein>
<sequence>MGLKGFACGIAFSLFLAQGQAFAGKANDTLVYASDTEPENVSPYHNDAREGVILAHLAWDTLIYRDPQTGEYKPMLATHWQQVDPLTLDFDLRQGVTFHNGDPFTADDVVFTFNYVASPEGKVVTQQNVNWIKSAEKLGEYKVRLHLKQPFPAALEYLANPLPIYPGKYFQKVGLAGFAQKPVGTGPYRIVAVTSGQGVTLERNPDYFKDSPQGQPRIGHIQFRVIPDAETRLAELMTGGIDWAWRVAPDQAEQLKAAPNLTVESGASMRIGFLSMDAQGASSPDSPFAKAEVRQAINYAINRKAIASQLMGGGSQPLQVACYPEQFGCDAKAVPGYPYDPAKAKALLKAAGYPNGFSTEIFAYRDRDVVEALIGDLRAVGIDAKLRYLKYAALRDQQRAGKVPMAFLAWGSFSIADASAATGVYFKGNADDVAKDPQVIDWLKVADTAMDPAVRKDNYRKALQRIAAQAYWAPVFNYSINYAFTSDLAFQPYPDELPRFALAHWN</sequence>
<dbReference type="Proteomes" id="UP000078356">
    <property type="component" value="Unassembled WGS sequence"/>
</dbReference>
<dbReference type="Gene3D" id="3.40.190.10">
    <property type="entry name" value="Periplasmic binding protein-like II"/>
    <property type="match status" value="1"/>
</dbReference>
<dbReference type="SUPFAM" id="SSF53850">
    <property type="entry name" value="Periplasmic binding protein-like II"/>
    <property type="match status" value="1"/>
</dbReference>
<keyword evidence="3 6" id="KW-0732">Signal</keyword>
<dbReference type="Pfam" id="PF00496">
    <property type="entry name" value="SBP_bac_5"/>
    <property type="match status" value="1"/>
</dbReference>
<dbReference type="PIRSF" id="PIRSF002741">
    <property type="entry name" value="MppA"/>
    <property type="match status" value="1"/>
</dbReference>
<keyword evidence="4" id="KW-0571">Peptide transport</keyword>
<dbReference type="InterPro" id="IPR000914">
    <property type="entry name" value="SBP_5_dom"/>
</dbReference>
<dbReference type="OrthoDB" id="9801912at2"/>
<dbReference type="InterPro" id="IPR030678">
    <property type="entry name" value="Peptide/Ni-bd"/>
</dbReference>
<evidence type="ECO:0000313" key="8">
    <source>
        <dbReference type="EMBL" id="OAN26617.1"/>
    </source>
</evidence>
<dbReference type="InterPro" id="IPR039424">
    <property type="entry name" value="SBP_5"/>
</dbReference>
<evidence type="ECO:0000256" key="4">
    <source>
        <dbReference type="ARBA" id="ARBA00022856"/>
    </source>
</evidence>
<dbReference type="GO" id="GO:0043190">
    <property type="term" value="C:ATP-binding cassette (ABC) transporter complex"/>
    <property type="evidence" value="ECO:0007669"/>
    <property type="project" value="InterPro"/>
</dbReference>
<keyword evidence="5" id="KW-0653">Protein transport</keyword>
<evidence type="ECO:0000256" key="2">
    <source>
        <dbReference type="ARBA" id="ARBA00022448"/>
    </source>
</evidence>